<keyword evidence="4" id="KW-1185">Reference proteome</keyword>
<dbReference type="InterPro" id="IPR057135">
    <property type="entry name" value="At4g27190-like_LRR"/>
</dbReference>
<feature type="domain" description="Disease resistance protein At4g27190-like leucine-rich repeats" evidence="2">
    <location>
        <begin position="559"/>
        <end position="620"/>
    </location>
</feature>
<evidence type="ECO:0000313" key="3">
    <source>
        <dbReference type="EMBL" id="GKV01649.1"/>
    </source>
</evidence>
<reference evidence="3 4" key="1">
    <citation type="journal article" date="2021" name="Commun. Biol.">
        <title>The genome of Shorea leprosula (Dipterocarpaceae) highlights the ecological relevance of drought in aseasonal tropical rainforests.</title>
        <authorList>
            <person name="Ng K.K.S."/>
            <person name="Kobayashi M.J."/>
            <person name="Fawcett J.A."/>
            <person name="Hatakeyama M."/>
            <person name="Paape T."/>
            <person name="Ng C.H."/>
            <person name="Ang C.C."/>
            <person name="Tnah L.H."/>
            <person name="Lee C.T."/>
            <person name="Nishiyama T."/>
            <person name="Sese J."/>
            <person name="O'Brien M.J."/>
            <person name="Copetti D."/>
            <person name="Mohd Noor M.I."/>
            <person name="Ong R.C."/>
            <person name="Putra M."/>
            <person name="Sireger I.Z."/>
            <person name="Indrioko S."/>
            <person name="Kosugi Y."/>
            <person name="Izuno A."/>
            <person name="Isagi Y."/>
            <person name="Lee S.L."/>
            <person name="Shimizu K.K."/>
        </authorList>
    </citation>
    <scope>NUCLEOTIDE SEQUENCE [LARGE SCALE GENOMIC DNA]</scope>
    <source>
        <strain evidence="3">214</strain>
    </source>
</reference>
<keyword evidence="1" id="KW-0611">Plant defense</keyword>
<evidence type="ECO:0000256" key="1">
    <source>
        <dbReference type="ARBA" id="ARBA00022821"/>
    </source>
</evidence>
<dbReference type="PANTHER" id="PTHR33463">
    <property type="entry name" value="NB-ARC DOMAIN-CONTAINING PROTEIN-RELATED"/>
    <property type="match status" value="1"/>
</dbReference>
<dbReference type="Proteomes" id="UP001054252">
    <property type="component" value="Unassembled WGS sequence"/>
</dbReference>
<evidence type="ECO:0000259" key="2">
    <source>
        <dbReference type="Pfam" id="PF23247"/>
    </source>
</evidence>
<accession>A0AAV5IP61</accession>
<dbReference type="Pfam" id="PF23247">
    <property type="entry name" value="LRR_RPS2"/>
    <property type="match status" value="3"/>
</dbReference>
<dbReference type="AlphaFoldDB" id="A0AAV5IP61"/>
<evidence type="ECO:0000313" key="4">
    <source>
        <dbReference type="Proteomes" id="UP001054252"/>
    </source>
</evidence>
<protein>
    <recommendedName>
        <fullName evidence="2">Disease resistance protein At4g27190-like leucine-rich repeats domain-containing protein</fullName>
    </recommendedName>
</protein>
<dbReference type="Gene3D" id="3.80.10.10">
    <property type="entry name" value="Ribonuclease Inhibitor"/>
    <property type="match status" value="1"/>
</dbReference>
<dbReference type="InterPro" id="IPR032675">
    <property type="entry name" value="LRR_dom_sf"/>
</dbReference>
<name>A0AAV5IP61_9ROSI</name>
<dbReference type="InterPro" id="IPR050905">
    <property type="entry name" value="Plant_NBS-LRR"/>
</dbReference>
<feature type="domain" description="Disease resistance protein At4g27190-like leucine-rich repeats" evidence="2">
    <location>
        <begin position="272"/>
        <end position="411"/>
    </location>
</feature>
<dbReference type="SUPFAM" id="SSF52058">
    <property type="entry name" value="L domain-like"/>
    <property type="match status" value="1"/>
</dbReference>
<feature type="domain" description="Disease resistance protein At4g27190-like leucine-rich repeats" evidence="2">
    <location>
        <begin position="108"/>
        <end position="239"/>
    </location>
</feature>
<comment type="caution">
    <text evidence="3">The sequence shown here is derived from an EMBL/GenBank/DDBJ whole genome shotgun (WGS) entry which is preliminary data.</text>
</comment>
<sequence>MMEEIITQEEAIEVPENQMIIPHLLTISLESCPKLTSFIVGSYKLECPSLYNIKIANCPNMVTFSSTFSRVLEKETIGRGSGEMHEKEVLDIRAEPFFSDQVQFSSFVQLKLSSLNMQQIFPKQLSTVSSVVQTVRLLALEGCTNLKYLFTSSTIKSFVALKFLIIRDCAMMKEVIVTEGLVEKESILFPELKELTLEGLPKLKRFCSGCYLVFPFLTVLVIKKCPLLETLVSNSITSNQKANERVEEKNLKNYIHTYAPPLFNTKVVFPNLKELFISQMRSLIRIWDEQLDEDSFHKLYLLSVEYCEKLLNIFPVNMVGRLQNLGKLQISDCASLEEIFEPQGLDADESEAQITAQLALVETTPNFVFSKVTSLDLCRLPNLKSFYTQIHTTEWPSLKKLHMSGCDKVQILALEILRTSGKNQLEIQIEHPLFRVSKATFPNLEELIVEQNDDLKEIWHGDDDVKNDIIFTKLKSLQLKCLPRLASFCLGNCNFEFSSLEDVIVMRCPNMMTFSGGEVSTPNLQKVKFTEDEGVECWEGGLNPTIQQLFVEKVGYAVVEHLTLLQFLELMGIRSKKPQEILNFIWLCSLEICNCGNLRYLLTLSMALSLVSLKKMKVQNYELLEQVISEEGANLKDGIVFTKLKSLELKGLPRLEGFCLGNCNFEFTSLEDVIVMACPYMMTFSGGEVSTPKLHKVKLTRDDEDEGCWEGGLNPTIQLLFKKKSVGDSNED</sequence>
<proteinExistence type="predicted"/>
<dbReference type="EMBL" id="BPVZ01000017">
    <property type="protein sequence ID" value="GKV01649.1"/>
    <property type="molecule type" value="Genomic_DNA"/>
</dbReference>
<organism evidence="3 4">
    <name type="scientific">Rubroshorea leprosula</name>
    <dbReference type="NCBI Taxonomy" id="152421"/>
    <lineage>
        <taxon>Eukaryota</taxon>
        <taxon>Viridiplantae</taxon>
        <taxon>Streptophyta</taxon>
        <taxon>Embryophyta</taxon>
        <taxon>Tracheophyta</taxon>
        <taxon>Spermatophyta</taxon>
        <taxon>Magnoliopsida</taxon>
        <taxon>eudicotyledons</taxon>
        <taxon>Gunneridae</taxon>
        <taxon>Pentapetalae</taxon>
        <taxon>rosids</taxon>
        <taxon>malvids</taxon>
        <taxon>Malvales</taxon>
        <taxon>Dipterocarpaceae</taxon>
        <taxon>Rubroshorea</taxon>
    </lineage>
</organism>
<dbReference type="SUPFAM" id="SSF52047">
    <property type="entry name" value="RNI-like"/>
    <property type="match status" value="2"/>
</dbReference>
<gene>
    <name evidence="3" type="ORF">SLEP1_g14188</name>
</gene>